<proteinExistence type="predicted"/>
<evidence type="ECO:0000313" key="5">
    <source>
        <dbReference type="Proteomes" id="UP000682308"/>
    </source>
</evidence>
<evidence type="ECO:0000313" key="4">
    <source>
        <dbReference type="EMBL" id="MBR8641762.1"/>
    </source>
</evidence>
<evidence type="ECO:0000256" key="3">
    <source>
        <dbReference type="SAM" id="MobiDB-lite"/>
    </source>
</evidence>
<reference evidence="4 5" key="1">
    <citation type="submission" date="2021-04" db="EMBL/GenBank/DDBJ databases">
        <title>Characterization of the biosynthetic gene cluster of new lipopeptides with antitumor activity in the genome of the marine Streptomyces PHM034.</title>
        <authorList>
            <person name="Ceniceros A."/>
            <person name="Canedo L."/>
            <person name="Mendez C."/>
            <person name="Olano C."/>
            <person name="Schleissner C."/>
            <person name="Cuevas C."/>
            <person name="De La Calle F."/>
            <person name="Salas J.A."/>
        </authorList>
    </citation>
    <scope>NUCLEOTIDE SEQUENCE [LARGE SCALE GENOMIC DNA]</scope>
    <source>
        <strain evidence="4 5">PHM034</strain>
    </source>
</reference>
<comment type="caution">
    <text evidence="4">The sequence shown here is derived from an EMBL/GenBank/DDBJ whole genome shotgun (WGS) entry which is preliminary data.</text>
</comment>
<keyword evidence="2" id="KW-0186">Copper</keyword>
<keyword evidence="1" id="KW-0732">Signal</keyword>
<name>A0A941J2N1_9ACTN</name>
<dbReference type="Gene3D" id="3.30.1880.10">
    <property type="entry name" value="protein ne1242 domain like"/>
    <property type="match status" value="1"/>
</dbReference>
<gene>
    <name evidence="4" type="ORF">KEF29_26575</name>
</gene>
<protein>
    <submittedName>
        <fullName evidence="4">Tyrosinase</fullName>
    </submittedName>
</protein>
<evidence type="ECO:0000256" key="1">
    <source>
        <dbReference type="ARBA" id="ARBA00022729"/>
    </source>
</evidence>
<evidence type="ECO:0000256" key="2">
    <source>
        <dbReference type="ARBA" id="ARBA00023008"/>
    </source>
</evidence>
<dbReference type="InterPro" id="IPR010928">
    <property type="entry name" value="MelC1"/>
</dbReference>
<dbReference type="GO" id="GO:0042438">
    <property type="term" value="P:melanin biosynthetic process"/>
    <property type="evidence" value="ECO:0007669"/>
    <property type="project" value="InterPro"/>
</dbReference>
<accession>A0A941J2N1</accession>
<sequence>MVVSLGGAPVDRTRRDVVRGLRAAVVAAALAPVTAASRPQSPGPGARNALLDSDFDEIYRDRRIRGVRSPAHGPAEGAGWHVTVDGRALHLMRRADGTWLSMVDHYCSYRSPREAARAAVDGLAPGRLPRDPAPAGAGHPHTGDRHGVHA</sequence>
<dbReference type="Proteomes" id="UP000682308">
    <property type="component" value="Unassembled WGS sequence"/>
</dbReference>
<dbReference type="InterPro" id="IPR023199">
    <property type="entry name" value="GriE/MELC1_sf"/>
</dbReference>
<dbReference type="GO" id="GO:0005507">
    <property type="term" value="F:copper ion binding"/>
    <property type="evidence" value="ECO:0007669"/>
    <property type="project" value="InterPro"/>
</dbReference>
<organism evidence="4 5">
    <name type="scientific">Streptomyces tuirus</name>
    <dbReference type="NCBI Taxonomy" id="68278"/>
    <lineage>
        <taxon>Bacteria</taxon>
        <taxon>Bacillati</taxon>
        <taxon>Actinomycetota</taxon>
        <taxon>Actinomycetes</taxon>
        <taxon>Kitasatosporales</taxon>
        <taxon>Streptomycetaceae</taxon>
        <taxon>Streptomyces</taxon>
    </lineage>
</organism>
<feature type="compositionally biased region" description="Basic and acidic residues" evidence="3">
    <location>
        <begin position="141"/>
        <end position="150"/>
    </location>
</feature>
<dbReference type="Pfam" id="PF06236">
    <property type="entry name" value="MelC1"/>
    <property type="match status" value="1"/>
</dbReference>
<dbReference type="AlphaFoldDB" id="A0A941J2N1"/>
<keyword evidence="5" id="KW-1185">Reference proteome</keyword>
<dbReference type="EMBL" id="JAGTPG010000002">
    <property type="protein sequence ID" value="MBR8641762.1"/>
    <property type="molecule type" value="Genomic_DNA"/>
</dbReference>
<feature type="region of interest" description="Disordered" evidence="3">
    <location>
        <begin position="124"/>
        <end position="150"/>
    </location>
</feature>